<dbReference type="InterPro" id="IPR012854">
    <property type="entry name" value="Cu_amine_oxidase-like_N"/>
</dbReference>
<dbReference type="EMBL" id="CP078093">
    <property type="protein sequence ID" value="QXM05590.1"/>
    <property type="molecule type" value="Genomic_DNA"/>
</dbReference>
<feature type="chain" id="PRO_5045777256" evidence="1">
    <location>
        <begin position="28"/>
        <end position="567"/>
    </location>
</feature>
<protein>
    <submittedName>
        <fullName evidence="3">Copper amine oxidase N-terminal domain-containing protein</fullName>
    </submittedName>
</protein>
<dbReference type="Pfam" id="PF07833">
    <property type="entry name" value="Cu_amine_oxidN1"/>
    <property type="match status" value="1"/>
</dbReference>
<dbReference type="RefSeq" id="WP_218282288.1">
    <property type="nucleotide sequence ID" value="NZ_CP078093.1"/>
</dbReference>
<evidence type="ECO:0000259" key="2">
    <source>
        <dbReference type="Pfam" id="PF07833"/>
    </source>
</evidence>
<keyword evidence="4" id="KW-1185">Reference proteome</keyword>
<accession>A0ABX8RCY5</accession>
<feature type="signal peptide" evidence="1">
    <location>
        <begin position="1"/>
        <end position="27"/>
    </location>
</feature>
<proteinExistence type="predicted"/>
<evidence type="ECO:0000313" key="4">
    <source>
        <dbReference type="Proteomes" id="UP000886818"/>
    </source>
</evidence>
<evidence type="ECO:0000256" key="1">
    <source>
        <dbReference type="SAM" id="SignalP"/>
    </source>
</evidence>
<name>A0ABX8RCY5_9CLOT</name>
<gene>
    <name evidence="3" type="ORF">KVH43_09420</name>
</gene>
<feature type="domain" description="Copper amine oxidase-like N-terminal" evidence="2">
    <location>
        <begin position="236"/>
        <end position="345"/>
    </location>
</feature>
<evidence type="ECO:0000313" key="3">
    <source>
        <dbReference type="EMBL" id="QXM05590.1"/>
    </source>
</evidence>
<dbReference type="Proteomes" id="UP000886818">
    <property type="component" value="Chromosome"/>
</dbReference>
<reference evidence="3" key="1">
    <citation type="submission" date="2021-07" db="EMBL/GenBank/DDBJ databases">
        <title>Complete genome sequence of Crassaminicella sp. 143-21, isolated from a deep-sea hydrothermal vent.</title>
        <authorList>
            <person name="Li X."/>
        </authorList>
    </citation>
    <scope>NUCLEOTIDE SEQUENCE</scope>
    <source>
        <strain evidence="3">143-21</strain>
    </source>
</reference>
<sequence length="567" mass="64945">MAKHKALKIVLVTALIAGTLITTPVFASDRNIIRDPSHPANEENYVAETVLSPNKHDPRVKIGEIVYKIYDNHVPNGKNCYLYKTVYRDSEVQKFTGHKKLDKAINELILKDALTDVWYDYAVESIYSINGVPIEDTKYAYMGGNIHHIADRLNELSKEPEDRKIPNVTAIEEINTYREVLGLPKKDMTEEAAAEEMRNFLRNPIEFEGIKIKEAAQNQNNENINLVANKDLSVEVNGLKLELDVVPYIKNGRTMIPFRAIFEALGAEVDYDFNNQNERKVWGIKGENKVDMIIGSPKALRNNKEVYMDTIPEIKDGRTFIPVRYASEWLGAKVDWNDETKTVLINTENKKTEEVKKEKVKQQETKKEEIKEPAYKKSCKTLEEAGIAYMNKIDELESIDGTKYEKVYKMTKKDFPFEVDGVVITDIRIGGSPFKKHKNVILLSGYVKDREEGIANGTFNIACTDNKNNFRVRNGGIAADEWTFNKYKSMYPNLPLKMLSDYNKGLIDIDTKQGEKFTYIFTVQDDLDDLRGFKDAMTFSLKDVKNIILYNSIDGTELFVFDKNELK</sequence>
<organism evidence="3 4">
    <name type="scientific">Crassaminicella indica</name>
    <dbReference type="NCBI Taxonomy" id="2855394"/>
    <lineage>
        <taxon>Bacteria</taxon>
        <taxon>Bacillati</taxon>
        <taxon>Bacillota</taxon>
        <taxon>Clostridia</taxon>
        <taxon>Eubacteriales</taxon>
        <taxon>Clostridiaceae</taxon>
        <taxon>Crassaminicella</taxon>
    </lineage>
</organism>
<keyword evidence="1" id="KW-0732">Signal</keyword>